<dbReference type="EMBL" id="BA000001">
    <property type="protein sequence ID" value="BAA29700.1"/>
    <property type="molecule type" value="Genomic_DNA"/>
</dbReference>
<dbReference type="PANTHER" id="PTHR21231">
    <property type="entry name" value="XPA-BINDING PROTEIN 1-RELATED"/>
    <property type="match status" value="1"/>
</dbReference>
<evidence type="ECO:0000256" key="1">
    <source>
        <dbReference type="ARBA" id="ARBA00005290"/>
    </source>
</evidence>
<evidence type="ECO:0000256" key="4">
    <source>
        <dbReference type="ARBA" id="ARBA00023134"/>
    </source>
</evidence>
<dbReference type="InterPro" id="IPR004130">
    <property type="entry name" value="Gpn"/>
</dbReference>
<dbReference type="AlphaFoldDB" id="O58345"/>
<dbReference type="Pfam" id="PF03029">
    <property type="entry name" value="ATP_bind_1"/>
    <property type="match status" value="1"/>
</dbReference>
<name>O58345_PYRHO</name>
<dbReference type="NCBIfam" id="NF010339">
    <property type="entry name" value="PRK13768.1-1"/>
    <property type="match status" value="1"/>
</dbReference>
<evidence type="ECO:0000256" key="3">
    <source>
        <dbReference type="ARBA" id="ARBA00022801"/>
    </source>
</evidence>
<dbReference type="PIR" id="B71105">
    <property type="entry name" value="B71105"/>
</dbReference>
<dbReference type="GO" id="GO:0005525">
    <property type="term" value="F:GTP binding"/>
    <property type="evidence" value="ECO:0007669"/>
    <property type="project" value="UniProtKB-KW"/>
</dbReference>
<dbReference type="PANTHER" id="PTHR21231:SF8">
    <property type="entry name" value="GPN-LOOP GTPASE 1"/>
    <property type="match status" value="1"/>
</dbReference>
<evidence type="ECO:0000256" key="2">
    <source>
        <dbReference type="ARBA" id="ARBA00022741"/>
    </source>
</evidence>
<proteinExistence type="inferred from homology"/>
<keyword evidence="3" id="KW-0378">Hydrolase</keyword>
<dbReference type="InterPro" id="IPR027417">
    <property type="entry name" value="P-loop_NTPase"/>
</dbReference>
<dbReference type="KEGG" id="pho:PH0611"/>
<organism evidence="5 6">
    <name type="scientific">Pyrococcus horikoshii (strain ATCC 700860 / DSM 12428 / JCM 9974 / NBRC 100139 / OT-3)</name>
    <dbReference type="NCBI Taxonomy" id="70601"/>
    <lineage>
        <taxon>Archaea</taxon>
        <taxon>Methanobacteriati</taxon>
        <taxon>Methanobacteriota</taxon>
        <taxon>Thermococci</taxon>
        <taxon>Thermococcales</taxon>
        <taxon>Thermococcaceae</taxon>
        <taxon>Pyrococcus</taxon>
    </lineage>
</organism>
<dbReference type="SUPFAM" id="SSF52540">
    <property type="entry name" value="P-loop containing nucleoside triphosphate hydrolases"/>
    <property type="match status" value="1"/>
</dbReference>
<keyword evidence="6" id="KW-1185">Reference proteome</keyword>
<keyword evidence="2" id="KW-0547">Nucleotide-binding</keyword>
<evidence type="ECO:0000313" key="6">
    <source>
        <dbReference type="Proteomes" id="UP000000752"/>
    </source>
</evidence>
<gene>
    <name evidence="5" type="ordered locus">PH0611</name>
</gene>
<dbReference type="EnsemblBacteria" id="BAA29700">
    <property type="protein sequence ID" value="BAA29700"/>
    <property type="gene ID" value="BAA29700"/>
</dbReference>
<protein>
    <recommendedName>
        <fullName evidence="7">GTPase</fullName>
    </recommendedName>
</protein>
<keyword evidence="4" id="KW-0342">GTP-binding</keyword>
<dbReference type="eggNOG" id="arCOG01225">
    <property type="taxonomic scope" value="Archaea"/>
</dbReference>
<dbReference type="STRING" id="70601.gene:9377552"/>
<evidence type="ECO:0000313" key="5">
    <source>
        <dbReference type="EMBL" id="BAA29700.1"/>
    </source>
</evidence>
<accession>O58345</accession>
<evidence type="ECO:0008006" key="7">
    <source>
        <dbReference type="Google" id="ProtNLM"/>
    </source>
</evidence>
<comment type="similarity">
    <text evidence="1">Belongs to the GPN-loop GTPase family.</text>
</comment>
<sequence length="252" mass="28998">MGGTMIIVFVGTAGSGKTSLTGAFGEYLEENYKVAYVNLDTGVKELPYKPDIDVREFVTVEEIMKEGYGPNGAIVESYDRLMNKFDYYLKEILELESKKDYVLIDTPGQMETFLFHEFGVKLMENLPYPLVVYLSDPEILRKPTDYCFVRFFALLIDLRLGATTVPALNKVDLLKEEQLEKHRKYFEDLDYLMGRLKFDPSMQGLMAYKMCSIMMEVLPPIRVLYLSAKTREGFEDLETLAYEHYCTCGDLT</sequence>
<reference evidence="5 6" key="1">
    <citation type="journal article" date="1998" name="DNA Res.">
        <title>Complete sequence and gene organization of the genome of a hyper-thermophilic archaebacterium, Pyrococcus horikoshii OT3.</title>
        <authorList>
            <person name="Kawarabayasi Y."/>
            <person name="Sawada M."/>
            <person name="Horikawa H."/>
            <person name="Haikawa Y."/>
            <person name="Hino Y."/>
            <person name="Yamamoto S."/>
            <person name="Sekine M."/>
            <person name="Baba S."/>
            <person name="Kosugi H."/>
            <person name="Hosoyama A."/>
            <person name="Nagai Y."/>
            <person name="Sakai M."/>
            <person name="Ogura K."/>
            <person name="Otuka R."/>
            <person name="Nakazawa H."/>
            <person name="Takamiya M."/>
            <person name="Ohfuku Y."/>
            <person name="Funahashi T."/>
            <person name="Tanaka T."/>
            <person name="Kudoh Y."/>
            <person name="Yamazaki J."/>
            <person name="Kushida N."/>
            <person name="Oguchi A."/>
            <person name="Aoki K."/>
            <person name="Nakamura Y."/>
            <person name="Robb T.F."/>
            <person name="Horikoshi K."/>
            <person name="Masuchi Y."/>
            <person name="Shizuya H."/>
            <person name="Kikuchi H."/>
        </authorList>
    </citation>
    <scope>NUCLEOTIDE SEQUENCE [LARGE SCALE GENOMIC DNA]</scope>
    <source>
        <strain evidence="6">ATCC 700860 / DSM 12428 / JCM 9974 / NBRC 100139 / OT-3</strain>
    </source>
</reference>
<dbReference type="Proteomes" id="UP000000752">
    <property type="component" value="Chromosome"/>
</dbReference>
<dbReference type="GO" id="GO:0003924">
    <property type="term" value="F:GTPase activity"/>
    <property type="evidence" value="ECO:0007669"/>
    <property type="project" value="TreeGrafter"/>
</dbReference>
<dbReference type="Gene3D" id="3.40.50.300">
    <property type="entry name" value="P-loop containing nucleotide triphosphate hydrolases"/>
    <property type="match status" value="1"/>
</dbReference>